<evidence type="ECO:0000256" key="5">
    <source>
        <dbReference type="ARBA" id="ARBA00022737"/>
    </source>
</evidence>
<dbReference type="Pfam" id="PF13855">
    <property type="entry name" value="LRR_8"/>
    <property type="match status" value="1"/>
</dbReference>
<evidence type="ECO:0000313" key="10">
    <source>
        <dbReference type="Proteomes" id="UP000265520"/>
    </source>
</evidence>
<comment type="subcellular location">
    <subcellularLocation>
        <location evidence="1">Membrane</location>
        <topology evidence="1">Single-pass membrane protein</topology>
    </subcellularLocation>
</comment>
<dbReference type="Proteomes" id="UP000265520">
    <property type="component" value="Unassembled WGS sequence"/>
</dbReference>
<dbReference type="FunFam" id="3.80.10.10:FF:000129">
    <property type="entry name" value="Leucine-rich repeat receptor-like kinase"/>
    <property type="match status" value="1"/>
</dbReference>
<comment type="caution">
    <text evidence="9">The sequence shown here is derived from an EMBL/GenBank/DDBJ whole genome shotgun (WGS) entry which is preliminary data.</text>
</comment>
<dbReference type="InterPro" id="IPR001611">
    <property type="entry name" value="Leu-rich_rpt"/>
</dbReference>
<dbReference type="PRINTS" id="PR00019">
    <property type="entry name" value="LEURICHRPT"/>
</dbReference>
<evidence type="ECO:0000256" key="4">
    <source>
        <dbReference type="ARBA" id="ARBA00022729"/>
    </source>
</evidence>
<keyword evidence="9" id="KW-0808">Transferase</keyword>
<dbReference type="Pfam" id="PF12819">
    <property type="entry name" value="Malectin_like"/>
    <property type="match status" value="1"/>
</dbReference>
<dbReference type="GO" id="GO:0016020">
    <property type="term" value="C:membrane"/>
    <property type="evidence" value="ECO:0007669"/>
    <property type="project" value="UniProtKB-SubCell"/>
</dbReference>
<evidence type="ECO:0000256" key="2">
    <source>
        <dbReference type="ARBA" id="ARBA00022614"/>
    </source>
</evidence>
<keyword evidence="5" id="KW-0677">Repeat</keyword>
<keyword evidence="9" id="KW-0418">Kinase</keyword>
<proteinExistence type="predicted"/>
<keyword evidence="7" id="KW-0472">Membrane</keyword>
<keyword evidence="9" id="KW-0675">Receptor</keyword>
<dbReference type="GO" id="GO:0016301">
    <property type="term" value="F:kinase activity"/>
    <property type="evidence" value="ECO:0007669"/>
    <property type="project" value="UniProtKB-KW"/>
</dbReference>
<organism evidence="9 10">
    <name type="scientific">Trifolium medium</name>
    <dbReference type="NCBI Taxonomy" id="97028"/>
    <lineage>
        <taxon>Eukaryota</taxon>
        <taxon>Viridiplantae</taxon>
        <taxon>Streptophyta</taxon>
        <taxon>Embryophyta</taxon>
        <taxon>Tracheophyta</taxon>
        <taxon>Spermatophyta</taxon>
        <taxon>Magnoliopsida</taxon>
        <taxon>eudicotyledons</taxon>
        <taxon>Gunneridae</taxon>
        <taxon>Pentapetalae</taxon>
        <taxon>rosids</taxon>
        <taxon>fabids</taxon>
        <taxon>Fabales</taxon>
        <taxon>Fabaceae</taxon>
        <taxon>Papilionoideae</taxon>
        <taxon>50 kb inversion clade</taxon>
        <taxon>NPAAA clade</taxon>
        <taxon>Hologalegina</taxon>
        <taxon>IRL clade</taxon>
        <taxon>Trifolieae</taxon>
        <taxon>Trifolium</taxon>
    </lineage>
</organism>
<evidence type="ECO:0000256" key="6">
    <source>
        <dbReference type="ARBA" id="ARBA00022989"/>
    </source>
</evidence>
<gene>
    <name evidence="9" type="ORF">A2U01_0003936</name>
</gene>
<keyword evidence="4" id="KW-0732">Signal</keyword>
<evidence type="ECO:0000259" key="8">
    <source>
        <dbReference type="Pfam" id="PF12819"/>
    </source>
</evidence>
<dbReference type="AlphaFoldDB" id="A0A392M733"/>
<feature type="non-terminal residue" evidence="9">
    <location>
        <position position="342"/>
    </location>
</feature>
<dbReference type="InterPro" id="IPR032675">
    <property type="entry name" value="LRR_dom_sf"/>
</dbReference>
<name>A0A392M733_9FABA</name>
<keyword evidence="3" id="KW-0812">Transmembrane</keyword>
<dbReference type="PANTHER" id="PTHR45631">
    <property type="entry name" value="OS07G0107800 PROTEIN-RELATED"/>
    <property type="match status" value="1"/>
</dbReference>
<evidence type="ECO:0000313" key="9">
    <source>
        <dbReference type="EMBL" id="MCH83121.1"/>
    </source>
</evidence>
<evidence type="ECO:0000256" key="3">
    <source>
        <dbReference type="ARBA" id="ARBA00022692"/>
    </source>
</evidence>
<dbReference type="SUPFAM" id="SSF52058">
    <property type="entry name" value="L domain-like"/>
    <property type="match status" value="1"/>
</dbReference>
<dbReference type="InterPro" id="IPR024788">
    <property type="entry name" value="Malectin-like_Carb-bd_dom"/>
</dbReference>
<keyword evidence="10" id="KW-1185">Reference proteome</keyword>
<dbReference type="Gene3D" id="3.80.10.10">
    <property type="entry name" value="Ribonuclease Inhibitor"/>
    <property type="match status" value="1"/>
</dbReference>
<sequence length="342" mass="38787">MIYTPSLDYIQLCLVNTGNGTPFISTIELRPLNSSMYVPYSAKSALVNVYRFDLGSITDLEYRYKSDVYDRIWTPPYELSSDWRRLSTSVNNVNISIFNPYTPPAIVMSTAVTPVNASAPLRFKWEADNVNDRYYLYMYFYEVEELAANETRKFNIIVNDQFLYGLARLPEIIYSPAPLTGYRTYTISLSKAYNSTLPPILNAIEIYQVIDLAQSETKQDDVDSITNIKKAYRVDRNWQGDPCVPVNYTWQGLNCSVDGNNIPRITSLDLSSSELTGKIDSSFSKLTMLQYLDLSNNSLTGPLPDFLIQLRSLKVLKVGKNKLTGLVPNELLQRSKKGSLSL</sequence>
<evidence type="ECO:0000256" key="7">
    <source>
        <dbReference type="ARBA" id="ARBA00023136"/>
    </source>
</evidence>
<protein>
    <submittedName>
        <fullName evidence="9">Receptor-like protein kinase</fullName>
    </submittedName>
</protein>
<accession>A0A392M733</accession>
<reference evidence="9 10" key="1">
    <citation type="journal article" date="2018" name="Front. Plant Sci.">
        <title>Red Clover (Trifolium pratense) and Zigzag Clover (T. medium) - A Picture of Genomic Similarities and Differences.</title>
        <authorList>
            <person name="Dluhosova J."/>
            <person name="Istvanek J."/>
            <person name="Nedelnik J."/>
            <person name="Repkova J."/>
        </authorList>
    </citation>
    <scope>NUCLEOTIDE SEQUENCE [LARGE SCALE GENOMIC DNA]</scope>
    <source>
        <strain evidence="10">cv. 10/8</strain>
        <tissue evidence="9">Leaf</tissue>
    </source>
</reference>
<keyword evidence="6" id="KW-1133">Transmembrane helix</keyword>
<dbReference type="PANTHER" id="PTHR45631:SF202">
    <property type="entry name" value="SENESCENCE-INDUCED RECEPTOR-LIKE SERINE_THREONINE-PROTEIN KINASE"/>
    <property type="match status" value="1"/>
</dbReference>
<evidence type="ECO:0000256" key="1">
    <source>
        <dbReference type="ARBA" id="ARBA00004167"/>
    </source>
</evidence>
<dbReference type="EMBL" id="LXQA010004681">
    <property type="protein sequence ID" value="MCH83121.1"/>
    <property type="molecule type" value="Genomic_DNA"/>
</dbReference>
<keyword evidence="2" id="KW-0433">Leucine-rich repeat</keyword>
<feature type="domain" description="Malectin-like" evidence="8">
    <location>
        <begin position="1"/>
        <end position="209"/>
    </location>
</feature>